<evidence type="ECO:0000313" key="1">
    <source>
        <dbReference type="EMBL" id="RZH29213.1"/>
    </source>
</evidence>
<accession>A0AAE8G9B7</accession>
<name>A0AAE8G9B7_ACIPI</name>
<dbReference type="RefSeq" id="WP_086264367.1">
    <property type="nucleotide sequence ID" value="NZ_CAJHHG010000003.1"/>
</dbReference>
<sequence>MIIAMRYKEKIKLKQMCWTSTYLYDFFYAFHIDELNSK</sequence>
<reference evidence="1 2" key="1">
    <citation type="submission" date="2019-02" db="EMBL/GenBank/DDBJ databases">
        <title>The Batch Genome Submission of Acinetobacter spp. strains.</title>
        <authorList>
            <person name="Qin J."/>
            <person name="Hu Y."/>
            <person name="Ye H."/>
            <person name="Wei L."/>
            <person name="Feng Y."/>
            <person name="Zong Z."/>
        </authorList>
    </citation>
    <scope>NUCLEOTIDE SEQUENCE [LARGE SCALE GENOMIC DNA]</scope>
    <source>
        <strain evidence="1 2">WCHAP100012</strain>
    </source>
</reference>
<evidence type="ECO:0000313" key="2">
    <source>
        <dbReference type="Proteomes" id="UP000294065"/>
    </source>
</evidence>
<dbReference type="EMBL" id="SGTH01000003">
    <property type="protein sequence ID" value="RZH29213.1"/>
    <property type="molecule type" value="Genomic_DNA"/>
</dbReference>
<gene>
    <name evidence="1" type="ORF">EXD98_10685</name>
</gene>
<dbReference type="Proteomes" id="UP000294065">
    <property type="component" value="Unassembled WGS sequence"/>
</dbReference>
<protein>
    <submittedName>
        <fullName evidence="1">Uncharacterized protein</fullName>
    </submittedName>
</protein>
<organism evidence="1 2">
    <name type="scientific">Acinetobacter pittii</name>
    <name type="common">Acinetobacter genomosp. 3</name>
    <dbReference type="NCBI Taxonomy" id="48296"/>
    <lineage>
        <taxon>Bacteria</taxon>
        <taxon>Pseudomonadati</taxon>
        <taxon>Pseudomonadota</taxon>
        <taxon>Gammaproteobacteria</taxon>
        <taxon>Moraxellales</taxon>
        <taxon>Moraxellaceae</taxon>
        <taxon>Acinetobacter</taxon>
        <taxon>Acinetobacter calcoaceticus/baumannii complex</taxon>
    </lineage>
</organism>
<dbReference type="AlphaFoldDB" id="A0AAE8G9B7"/>
<proteinExistence type="predicted"/>
<comment type="caution">
    <text evidence="1">The sequence shown here is derived from an EMBL/GenBank/DDBJ whole genome shotgun (WGS) entry which is preliminary data.</text>
</comment>